<keyword evidence="12" id="KW-1133">Transmembrane helix</keyword>
<keyword evidence="15" id="KW-1185">Reference proteome</keyword>
<protein>
    <recommendedName>
        <fullName evidence="2">non-specific serine/threonine protein kinase</fullName>
        <ecNumber evidence="2">2.7.11.1</ecNumber>
    </recommendedName>
</protein>
<organism evidence="14 15">
    <name type="scientific">Heracleum sosnowskyi</name>
    <dbReference type="NCBI Taxonomy" id="360622"/>
    <lineage>
        <taxon>Eukaryota</taxon>
        <taxon>Viridiplantae</taxon>
        <taxon>Streptophyta</taxon>
        <taxon>Embryophyta</taxon>
        <taxon>Tracheophyta</taxon>
        <taxon>Spermatophyta</taxon>
        <taxon>Magnoliopsida</taxon>
        <taxon>eudicotyledons</taxon>
        <taxon>Gunneridae</taxon>
        <taxon>Pentapetalae</taxon>
        <taxon>asterids</taxon>
        <taxon>campanulids</taxon>
        <taxon>Apiales</taxon>
        <taxon>Apiaceae</taxon>
        <taxon>Apioideae</taxon>
        <taxon>apioid superclade</taxon>
        <taxon>Tordylieae</taxon>
        <taxon>Tordyliinae</taxon>
        <taxon>Heracleum</taxon>
    </lineage>
</organism>
<evidence type="ECO:0000313" key="14">
    <source>
        <dbReference type="EMBL" id="KAK1384861.1"/>
    </source>
</evidence>
<dbReference type="InterPro" id="IPR011009">
    <property type="entry name" value="Kinase-like_dom_sf"/>
</dbReference>
<dbReference type="AlphaFoldDB" id="A0AAD8IG43"/>
<keyword evidence="4" id="KW-0808">Transferase</keyword>
<evidence type="ECO:0000256" key="5">
    <source>
        <dbReference type="ARBA" id="ARBA00022729"/>
    </source>
</evidence>
<gene>
    <name evidence="14" type="ORF">POM88_022596</name>
</gene>
<keyword evidence="5" id="KW-0732">Signal</keyword>
<dbReference type="GO" id="GO:0004674">
    <property type="term" value="F:protein serine/threonine kinase activity"/>
    <property type="evidence" value="ECO:0007669"/>
    <property type="project" value="UniProtKB-EC"/>
</dbReference>
<keyword evidence="6" id="KW-0547">Nucleotide-binding</keyword>
<keyword evidence="8" id="KW-0675">Receptor</keyword>
<dbReference type="PANTHER" id="PTHR48006">
    <property type="entry name" value="LEUCINE-RICH REPEAT-CONTAINING PROTEIN DDB_G0281931-RELATED"/>
    <property type="match status" value="1"/>
</dbReference>
<dbReference type="Proteomes" id="UP001237642">
    <property type="component" value="Unassembled WGS sequence"/>
</dbReference>
<dbReference type="PANTHER" id="PTHR48006:SF72">
    <property type="entry name" value="LRR RECEPTOR-LIKE SERINE_THREONINE-PROTEIN KINASE RFK1-RELATED"/>
    <property type="match status" value="1"/>
</dbReference>
<evidence type="ECO:0000256" key="1">
    <source>
        <dbReference type="ARBA" id="ARBA00004479"/>
    </source>
</evidence>
<dbReference type="SUPFAM" id="SSF56112">
    <property type="entry name" value="Protein kinase-like (PK-like)"/>
    <property type="match status" value="1"/>
</dbReference>
<reference evidence="14" key="1">
    <citation type="submission" date="2023-02" db="EMBL/GenBank/DDBJ databases">
        <title>Genome of toxic invasive species Heracleum sosnowskyi carries increased number of genes despite the absence of recent whole-genome duplications.</title>
        <authorList>
            <person name="Schelkunov M."/>
            <person name="Shtratnikova V."/>
            <person name="Makarenko M."/>
            <person name="Klepikova A."/>
            <person name="Omelchenko D."/>
            <person name="Novikova G."/>
            <person name="Obukhova E."/>
            <person name="Bogdanov V."/>
            <person name="Penin A."/>
            <person name="Logacheva M."/>
        </authorList>
    </citation>
    <scope>NUCLEOTIDE SEQUENCE</scope>
    <source>
        <strain evidence="14">Hsosn_3</strain>
        <tissue evidence="14">Leaf</tissue>
    </source>
</reference>
<dbReference type="EC" id="2.7.11.1" evidence="2"/>
<reference evidence="14" key="2">
    <citation type="submission" date="2023-05" db="EMBL/GenBank/DDBJ databases">
        <authorList>
            <person name="Schelkunov M.I."/>
        </authorList>
    </citation>
    <scope>NUCLEOTIDE SEQUENCE</scope>
    <source>
        <strain evidence="14">Hsosn_3</strain>
        <tissue evidence="14">Leaf</tissue>
    </source>
</reference>
<keyword evidence="12" id="KW-0812">Transmembrane</keyword>
<evidence type="ECO:0000256" key="6">
    <source>
        <dbReference type="ARBA" id="ARBA00022741"/>
    </source>
</evidence>
<dbReference type="Gene3D" id="3.30.200.20">
    <property type="entry name" value="Phosphorylase Kinase, domain 1"/>
    <property type="match status" value="1"/>
</dbReference>
<comment type="catalytic activity">
    <reaction evidence="11">
        <text>L-seryl-[protein] + ATP = O-phospho-L-seryl-[protein] + ADP + H(+)</text>
        <dbReference type="Rhea" id="RHEA:17989"/>
        <dbReference type="Rhea" id="RHEA-COMP:9863"/>
        <dbReference type="Rhea" id="RHEA-COMP:11604"/>
        <dbReference type="ChEBI" id="CHEBI:15378"/>
        <dbReference type="ChEBI" id="CHEBI:29999"/>
        <dbReference type="ChEBI" id="CHEBI:30616"/>
        <dbReference type="ChEBI" id="CHEBI:83421"/>
        <dbReference type="ChEBI" id="CHEBI:456216"/>
        <dbReference type="EC" id="2.7.11.1"/>
    </reaction>
</comment>
<comment type="caution">
    <text evidence="14">The sequence shown here is derived from an EMBL/GenBank/DDBJ whole genome shotgun (WGS) entry which is preliminary data.</text>
</comment>
<dbReference type="InterPro" id="IPR051824">
    <property type="entry name" value="LRR_Rcpt-Like_S/T_Kinase"/>
</dbReference>
<evidence type="ECO:0000256" key="7">
    <source>
        <dbReference type="ARBA" id="ARBA00022840"/>
    </source>
</evidence>
<evidence type="ECO:0000256" key="10">
    <source>
        <dbReference type="ARBA" id="ARBA00047899"/>
    </source>
</evidence>
<evidence type="ECO:0000256" key="8">
    <source>
        <dbReference type="ARBA" id="ARBA00023170"/>
    </source>
</evidence>
<dbReference type="InterPro" id="IPR021720">
    <property type="entry name" value="Malectin_dom"/>
</dbReference>
<keyword evidence="3" id="KW-0597">Phosphoprotein</keyword>
<sequence>MQGKLEQKDFNIKDKAGGVNKEFVEEFSAIVNNNTLEIRFYWAGKGTTIIPNKGVYGPLISAIAVTRVKKSAFVGSVVGIVLGVASAIFLLLGVLWWKGCLRRRDTIKSDLQGLELHTGSFTLKQIKVATNNFDSANKIGEGGFGPVYKSRN</sequence>
<dbReference type="Pfam" id="PF11721">
    <property type="entry name" value="Malectin"/>
    <property type="match status" value="1"/>
</dbReference>
<keyword evidence="9" id="KW-0325">Glycoprotein</keyword>
<dbReference type="GO" id="GO:0016020">
    <property type="term" value="C:membrane"/>
    <property type="evidence" value="ECO:0007669"/>
    <property type="project" value="UniProtKB-SubCell"/>
</dbReference>
<evidence type="ECO:0000256" key="9">
    <source>
        <dbReference type="ARBA" id="ARBA00023180"/>
    </source>
</evidence>
<evidence type="ECO:0000256" key="2">
    <source>
        <dbReference type="ARBA" id="ARBA00012513"/>
    </source>
</evidence>
<accession>A0AAD8IG43</accession>
<keyword evidence="7" id="KW-0067">ATP-binding</keyword>
<dbReference type="Gene3D" id="2.60.120.430">
    <property type="entry name" value="Galactose-binding lectin"/>
    <property type="match status" value="1"/>
</dbReference>
<evidence type="ECO:0000313" key="15">
    <source>
        <dbReference type="Proteomes" id="UP001237642"/>
    </source>
</evidence>
<comment type="subcellular location">
    <subcellularLocation>
        <location evidence="1">Membrane</location>
        <topology evidence="1">Single-pass type I membrane protein</topology>
    </subcellularLocation>
</comment>
<comment type="catalytic activity">
    <reaction evidence="10">
        <text>L-threonyl-[protein] + ATP = O-phospho-L-threonyl-[protein] + ADP + H(+)</text>
        <dbReference type="Rhea" id="RHEA:46608"/>
        <dbReference type="Rhea" id="RHEA-COMP:11060"/>
        <dbReference type="Rhea" id="RHEA-COMP:11605"/>
        <dbReference type="ChEBI" id="CHEBI:15378"/>
        <dbReference type="ChEBI" id="CHEBI:30013"/>
        <dbReference type="ChEBI" id="CHEBI:30616"/>
        <dbReference type="ChEBI" id="CHEBI:61977"/>
        <dbReference type="ChEBI" id="CHEBI:456216"/>
        <dbReference type="EC" id="2.7.11.1"/>
    </reaction>
</comment>
<evidence type="ECO:0000256" key="12">
    <source>
        <dbReference type="SAM" id="Phobius"/>
    </source>
</evidence>
<feature type="domain" description="Malectin" evidence="13">
    <location>
        <begin position="2"/>
        <end position="63"/>
    </location>
</feature>
<keyword evidence="12" id="KW-0472">Membrane</keyword>
<evidence type="ECO:0000256" key="11">
    <source>
        <dbReference type="ARBA" id="ARBA00048679"/>
    </source>
</evidence>
<proteinExistence type="predicted"/>
<dbReference type="EMBL" id="JAUIZM010000005">
    <property type="protein sequence ID" value="KAK1384861.1"/>
    <property type="molecule type" value="Genomic_DNA"/>
</dbReference>
<name>A0AAD8IG43_9APIA</name>
<evidence type="ECO:0000259" key="13">
    <source>
        <dbReference type="Pfam" id="PF11721"/>
    </source>
</evidence>
<feature type="transmembrane region" description="Helical" evidence="12">
    <location>
        <begin position="73"/>
        <end position="97"/>
    </location>
</feature>
<evidence type="ECO:0000256" key="3">
    <source>
        <dbReference type="ARBA" id="ARBA00022553"/>
    </source>
</evidence>
<evidence type="ECO:0000256" key="4">
    <source>
        <dbReference type="ARBA" id="ARBA00022679"/>
    </source>
</evidence>
<dbReference type="GO" id="GO:0005524">
    <property type="term" value="F:ATP binding"/>
    <property type="evidence" value="ECO:0007669"/>
    <property type="project" value="UniProtKB-KW"/>
</dbReference>